<gene>
    <name evidence="1" type="ORF">SAMN05421687_101117</name>
</gene>
<dbReference type="AlphaFoldDB" id="A0A1N7IIJ7"/>
<keyword evidence="2" id="KW-1185">Reference proteome</keyword>
<name>A0A1N7IIJ7_9BACI</name>
<evidence type="ECO:0000313" key="1">
    <source>
        <dbReference type="EMBL" id="SIS36882.1"/>
    </source>
</evidence>
<dbReference type="STRING" id="570947.SAMN05421687_101117"/>
<dbReference type="RefSeq" id="WP_076556394.1">
    <property type="nucleotide sequence ID" value="NZ_FTOC01000001.1"/>
</dbReference>
<sequence>MIETVLMCLIGISVVLFLLSFLTSNSFKKLEEEIEQNQLQSMQEMYTLKKKVQVLEEELLHKPELEPSTFSPSLPQKVTQLKQNGYSVREISQMTQVNEHDVYRLMHQQNEKGGFL</sequence>
<proteinExistence type="predicted"/>
<evidence type="ECO:0000313" key="2">
    <source>
        <dbReference type="Proteomes" id="UP000187608"/>
    </source>
</evidence>
<protein>
    <recommendedName>
        <fullName evidence="3">Resolvase HTH domain-containing protein</fullName>
    </recommendedName>
</protein>
<reference evidence="2" key="1">
    <citation type="submission" date="2017-01" db="EMBL/GenBank/DDBJ databases">
        <authorList>
            <person name="Varghese N."/>
            <person name="Submissions S."/>
        </authorList>
    </citation>
    <scope>NUCLEOTIDE SEQUENCE [LARGE SCALE GENOMIC DNA]</scope>
    <source>
        <strain evidence="2">DSM 23127</strain>
    </source>
</reference>
<organism evidence="1 2">
    <name type="scientific">Salimicrobium flavidum</name>
    <dbReference type="NCBI Taxonomy" id="570947"/>
    <lineage>
        <taxon>Bacteria</taxon>
        <taxon>Bacillati</taxon>
        <taxon>Bacillota</taxon>
        <taxon>Bacilli</taxon>
        <taxon>Bacillales</taxon>
        <taxon>Bacillaceae</taxon>
        <taxon>Salimicrobium</taxon>
    </lineage>
</organism>
<dbReference type="OrthoDB" id="2454584at2"/>
<dbReference type="EMBL" id="FTOC01000001">
    <property type="protein sequence ID" value="SIS36882.1"/>
    <property type="molecule type" value="Genomic_DNA"/>
</dbReference>
<accession>A0A1N7IIJ7</accession>
<evidence type="ECO:0008006" key="3">
    <source>
        <dbReference type="Google" id="ProtNLM"/>
    </source>
</evidence>
<dbReference type="Proteomes" id="UP000187608">
    <property type="component" value="Unassembled WGS sequence"/>
</dbReference>